<keyword evidence="5" id="KW-0411">Iron-sulfur</keyword>
<evidence type="ECO:0000256" key="3">
    <source>
        <dbReference type="ARBA" id="ARBA00023002"/>
    </source>
</evidence>
<evidence type="ECO:0000256" key="5">
    <source>
        <dbReference type="ARBA" id="ARBA00023014"/>
    </source>
</evidence>
<keyword evidence="3" id="KW-0560">Oxidoreductase</keyword>
<dbReference type="InterPro" id="IPR036188">
    <property type="entry name" value="FAD/NAD-bd_sf"/>
</dbReference>
<dbReference type="Gene3D" id="3.50.50.60">
    <property type="entry name" value="FAD/NAD(P)-binding domain"/>
    <property type="match status" value="1"/>
</dbReference>
<dbReference type="Proteomes" id="UP000540014">
    <property type="component" value="Unassembled WGS sequence"/>
</dbReference>
<dbReference type="GO" id="GO:0016491">
    <property type="term" value="F:oxidoreductase activity"/>
    <property type="evidence" value="ECO:0007669"/>
    <property type="project" value="UniProtKB-KW"/>
</dbReference>
<dbReference type="GO" id="GO:0051539">
    <property type="term" value="F:4 iron, 4 sulfur cluster binding"/>
    <property type="evidence" value="ECO:0007669"/>
    <property type="project" value="UniProtKB-KW"/>
</dbReference>
<dbReference type="Pfam" id="PF12831">
    <property type="entry name" value="FAD_oxidored"/>
    <property type="match status" value="1"/>
</dbReference>
<evidence type="ECO:0000313" key="7">
    <source>
        <dbReference type="Proteomes" id="UP000540014"/>
    </source>
</evidence>
<protein>
    <submittedName>
        <fullName evidence="6">FAD-dependent oxidoreductase</fullName>
    </submittedName>
</protein>
<accession>A0A7X9RK83</accession>
<keyword evidence="1" id="KW-0004">4Fe-4S</keyword>
<name>A0A7X9RK83_9FIRM</name>
<dbReference type="SUPFAM" id="SSF51905">
    <property type="entry name" value="FAD/NAD(P)-binding domain"/>
    <property type="match status" value="1"/>
</dbReference>
<comment type="caution">
    <text evidence="6">The sequence shown here is derived from an EMBL/GenBank/DDBJ whole genome shotgun (WGS) entry which is preliminary data.</text>
</comment>
<evidence type="ECO:0000313" key="6">
    <source>
        <dbReference type="EMBL" id="NME45236.1"/>
    </source>
</evidence>
<dbReference type="GO" id="GO:0046872">
    <property type="term" value="F:metal ion binding"/>
    <property type="evidence" value="ECO:0007669"/>
    <property type="project" value="UniProtKB-KW"/>
</dbReference>
<dbReference type="EMBL" id="JABAFR010000029">
    <property type="protein sequence ID" value="NME45236.1"/>
    <property type="molecule type" value="Genomic_DNA"/>
</dbReference>
<organism evidence="6 7">
    <name type="scientific">Faecalicoccus pleomorphus</name>
    <dbReference type="NCBI Taxonomy" id="1323"/>
    <lineage>
        <taxon>Bacteria</taxon>
        <taxon>Bacillati</taxon>
        <taxon>Bacillota</taxon>
        <taxon>Erysipelotrichia</taxon>
        <taxon>Erysipelotrichales</taxon>
        <taxon>Erysipelotrichaceae</taxon>
        <taxon>Faecalicoccus</taxon>
    </lineage>
</organism>
<keyword evidence="2" id="KW-0479">Metal-binding</keyword>
<dbReference type="PANTHER" id="PTHR43498:SF1">
    <property type="entry name" value="COB--COM HETERODISULFIDE REDUCTASE IRON-SULFUR SUBUNIT A"/>
    <property type="match status" value="1"/>
</dbReference>
<reference evidence="6 7" key="1">
    <citation type="submission" date="2020-04" db="EMBL/GenBank/DDBJ databases">
        <authorList>
            <person name="Hitch T.C.A."/>
            <person name="Wylensek D."/>
            <person name="Clavel T."/>
        </authorList>
    </citation>
    <scope>NUCLEOTIDE SEQUENCE [LARGE SCALE GENOMIC DNA]</scope>
    <source>
        <strain evidence="6 7">BSM-383-APC-22F</strain>
    </source>
</reference>
<evidence type="ECO:0000256" key="2">
    <source>
        <dbReference type="ARBA" id="ARBA00022723"/>
    </source>
</evidence>
<sequence length="452" mass="49588">MSGTCAAIAAARNDMSVLLIDQNGYLGGTLTANGVGPMMTFFAGEKQVIQGIGEEIVKRLKERGYSPGHVYDSTHYISYVTPFSAEGLKIVLDEMAIDSNVTLLYHTYIIGINKNGNTIKSIDIVNKDGISTINAEIFIDATGDGDLAVEAGIPFTLGRESDNATQPLTMNMKVYGVDTSKLKKTVLQNPKKFPRLNRDIEVMKKVEALSFVGFEEEFKRAKELGEITIPREDVLFFETSTPGEYIINTTRIINENGASALGLTNAEIIGRKQCEELYKFLIKYVPGFENSKIAYTGPSVGVRGSRQIQGVYKLTGEDLLEQKRFNSVIAHSGYPIDIHNPKGEGTLSVHVNKQEESKEAKFDRSTFDSYYSIPYEIMITKEIQNLIVTGRCVSASFEAQAAIRTTPTMTALGQAAGTAAALAIQTNQSVNKIDIKNLQNLLIAQGSYIEKK</sequence>
<evidence type="ECO:0000256" key="1">
    <source>
        <dbReference type="ARBA" id="ARBA00022485"/>
    </source>
</evidence>
<dbReference type="InterPro" id="IPR039650">
    <property type="entry name" value="HdrA-like"/>
</dbReference>
<keyword evidence="4" id="KW-0408">Iron</keyword>
<dbReference type="PANTHER" id="PTHR43498">
    <property type="entry name" value="FERREDOXIN:COB-COM HETERODISULFIDE REDUCTASE SUBUNIT A"/>
    <property type="match status" value="1"/>
</dbReference>
<evidence type="ECO:0000256" key="4">
    <source>
        <dbReference type="ARBA" id="ARBA00023004"/>
    </source>
</evidence>
<gene>
    <name evidence="6" type="ORF">HF861_10175</name>
</gene>
<dbReference type="AlphaFoldDB" id="A0A7X9RK83"/>
<proteinExistence type="predicted"/>